<keyword evidence="3" id="KW-1185">Reference proteome</keyword>
<name>A0A4C1ZHM2_EUMVA</name>
<comment type="caution">
    <text evidence="2">The sequence shown here is derived from an EMBL/GenBank/DDBJ whole genome shotgun (WGS) entry which is preliminary data.</text>
</comment>
<protein>
    <submittedName>
        <fullName evidence="2">Uncharacterized protein</fullName>
    </submittedName>
</protein>
<organism evidence="2 3">
    <name type="scientific">Eumeta variegata</name>
    <name type="common">Bagworm moth</name>
    <name type="synonym">Eumeta japonica</name>
    <dbReference type="NCBI Taxonomy" id="151549"/>
    <lineage>
        <taxon>Eukaryota</taxon>
        <taxon>Metazoa</taxon>
        <taxon>Ecdysozoa</taxon>
        <taxon>Arthropoda</taxon>
        <taxon>Hexapoda</taxon>
        <taxon>Insecta</taxon>
        <taxon>Pterygota</taxon>
        <taxon>Neoptera</taxon>
        <taxon>Endopterygota</taxon>
        <taxon>Lepidoptera</taxon>
        <taxon>Glossata</taxon>
        <taxon>Ditrysia</taxon>
        <taxon>Tineoidea</taxon>
        <taxon>Psychidae</taxon>
        <taxon>Oiketicinae</taxon>
        <taxon>Eumeta</taxon>
    </lineage>
</organism>
<evidence type="ECO:0000313" key="2">
    <source>
        <dbReference type="EMBL" id="GBP86912.1"/>
    </source>
</evidence>
<dbReference type="EMBL" id="BGZK01001824">
    <property type="protein sequence ID" value="GBP86912.1"/>
    <property type="molecule type" value="Genomic_DNA"/>
</dbReference>
<evidence type="ECO:0000256" key="1">
    <source>
        <dbReference type="SAM" id="MobiDB-lite"/>
    </source>
</evidence>
<reference evidence="2 3" key="1">
    <citation type="journal article" date="2019" name="Commun. Biol.">
        <title>The bagworm genome reveals a unique fibroin gene that provides high tensile strength.</title>
        <authorList>
            <person name="Kono N."/>
            <person name="Nakamura H."/>
            <person name="Ohtoshi R."/>
            <person name="Tomita M."/>
            <person name="Numata K."/>
            <person name="Arakawa K."/>
        </authorList>
    </citation>
    <scope>NUCLEOTIDE SEQUENCE [LARGE SCALE GENOMIC DNA]</scope>
</reference>
<sequence length="177" mass="19564">MGTACAAPTVPTDEPKPRSVSLRGALRQSLKKYFYSLSATLSARNMSYYAAKTFGLTAKFEETTGESAATKLHRDLETADVSGSGHTYVRTDRERDLRPNFNCLDKRHILRNKPWQVFWNSASIAGNKKTFDLEGKRRGRLGAGGGARDGPLASHTFGLLLHFCSRGCSYRSTIIEN</sequence>
<accession>A0A4C1ZHM2</accession>
<dbReference type="AlphaFoldDB" id="A0A4C1ZHM2"/>
<evidence type="ECO:0000313" key="3">
    <source>
        <dbReference type="Proteomes" id="UP000299102"/>
    </source>
</evidence>
<feature type="region of interest" description="Disordered" evidence="1">
    <location>
        <begin position="1"/>
        <end position="22"/>
    </location>
</feature>
<proteinExistence type="predicted"/>
<gene>
    <name evidence="2" type="ORF">EVAR_103728_1</name>
</gene>
<dbReference type="Proteomes" id="UP000299102">
    <property type="component" value="Unassembled WGS sequence"/>
</dbReference>